<dbReference type="SUPFAM" id="SSF52402">
    <property type="entry name" value="Adenine nucleotide alpha hydrolases-like"/>
    <property type="match status" value="1"/>
</dbReference>
<dbReference type="PANTHER" id="PTHR45647">
    <property type="entry name" value="OS02G0152300 PROTEIN"/>
    <property type="match status" value="1"/>
</dbReference>
<dbReference type="SUPFAM" id="SSF56112">
    <property type="entry name" value="Protein kinase-like (PK-like)"/>
    <property type="match status" value="1"/>
</dbReference>
<dbReference type="AlphaFoldDB" id="A0AAV0KC78"/>
<comment type="catalytic activity">
    <reaction evidence="8">
        <text>L-threonyl-[protein] + ATP = O-phospho-L-threonyl-[protein] + ADP + H(+)</text>
        <dbReference type="Rhea" id="RHEA:46608"/>
        <dbReference type="Rhea" id="RHEA-COMP:11060"/>
        <dbReference type="Rhea" id="RHEA-COMP:11605"/>
        <dbReference type="ChEBI" id="CHEBI:15378"/>
        <dbReference type="ChEBI" id="CHEBI:30013"/>
        <dbReference type="ChEBI" id="CHEBI:30616"/>
        <dbReference type="ChEBI" id="CHEBI:61977"/>
        <dbReference type="ChEBI" id="CHEBI:456216"/>
        <dbReference type="EC" id="2.7.11.1"/>
    </reaction>
</comment>
<evidence type="ECO:0000256" key="8">
    <source>
        <dbReference type="ARBA" id="ARBA00047899"/>
    </source>
</evidence>
<dbReference type="FunFam" id="1.10.510.10:FF:001023">
    <property type="entry name" value="Os07g0541700 protein"/>
    <property type="match status" value="1"/>
</dbReference>
<evidence type="ECO:0000256" key="7">
    <source>
        <dbReference type="ARBA" id="ARBA00022840"/>
    </source>
</evidence>
<evidence type="ECO:0000256" key="4">
    <source>
        <dbReference type="ARBA" id="ARBA00022741"/>
    </source>
</evidence>
<comment type="caution">
    <text evidence="12">The sequence shown here is derived from an EMBL/GenBank/DDBJ whole genome shotgun (WGS) entry which is preliminary data.</text>
</comment>
<evidence type="ECO:0000259" key="11">
    <source>
        <dbReference type="PROSITE" id="PS50011"/>
    </source>
</evidence>
<evidence type="ECO:0000256" key="5">
    <source>
        <dbReference type="ARBA" id="ARBA00022777"/>
    </source>
</evidence>
<dbReference type="InterPro" id="IPR014729">
    <property type="entry name" value="Rossmann-like_a/b/a_fold"/>
</dbReference>
<dbReference type="FunFam" id="3.30.200.20:FF:000162">
    <property type="entry name" value="Adenine nucleotide alpha hydrolase-like domain kinase"/>
    <property type="match status" value="1"/>
</dbReference>
<feature type="region of interest" description="Disordered" evidence="10">
    <location>
        <begin position="184"/>
        <end position="265"/>
    </location>
</feature>
<keyword evidence="13" id="KW-1185">Reference proteome</keyword>
<comment type="catalytic activity">
    <reaction evidence="1">
        <text>S-ubiquitinyl-[E2 ubiquitin-conjugating enzyme]-L-cysteine + [acceptor protein]-L-lysine = [E2 ubiquitin-conjugating enzyme]-L-cysteine + N(6)-ubiquitinyl-[acceptor protein]-L-lysine.</text>
        <dbReference type="EC" id="2.3.2.27"/>
    </reaction>
</comment>
<evidence type="ECO:0000313" key="12">
    <source>
        <dbReference type="EMBL" id="CAI0419949.1"/>
    </source>
</evidence>
<dbReference type="Pfam" id="PF00582">
    <property type="entry name" value="Usp"/>
    <property type="match status" value="1"/>
</dbReference>
<dbReference type="SMART" id="SM00220">
    <property type="entry name" value="S_TKc"/>
    <property type="match status" value="1"/>
</dbReference>
<name>A0AAV0KC78_9ROSI</name>
<dbReference type="EMBL" id="CAMGYJ010000005">
    <property type="protein sequence ID" value="CAI0419949.1"/>
    <property type="molecule type" value="Genomic_DNA"/>
</dbReference>
<evidence type="ECO:0000256" key="6">
    <source>
        <dbReference type="ARBA" id="ARBA00022786"/>
    </source>
</evidence>
<feature type="compositionally biased region" description="Low complexity" evidence="10">
    <location>
        <begin position="315"/>
        <end position="334"/>
    </location>
</feature>
<dbReference type="GO" id="GO:0005524">
    <property type="term" value="F:ATP binding"/>
    <property type="evidence" value="ECO:0007669"/>
    <property type="project" value="UniProtKB-KW"/>
</dbReference>
<dbReference type="Pfam" id="PF00069">
    <property type="entry name" value="Pkinase"/>
    <property type="match status" value="1"/>
</dbReference>
<evidence type="ECO:0000256" key="2">
    <source>
        <dbReference type="ARBA" id="ARBA00022527"/>
    </source>
</evidence>
<proteinExistence type="predicted"/>
<keyword evidence="6" id="KW-0833">Ubl conjugation pathway</keyword>
<dbReference type="PROSITE" id="PS50011">
    <property type="entry name" value="PROTEIN_KINASE_DOM"/>
    <property type="match status" value="1"/>
</dbReference>
<keyword evidence="5" id="KW-0418">Kinase</keyword>
<keyword evidence="7" id="KW-0067">ATP-binding</keyword>
<evidence type="ECO:0000256" key="1">
    <source>
        <dbReference type="ARBA" id="ARBA00000900"/>
    </source>
</evidence>
<evidence type="ECO:0000256" key="10">
    <source>
        <dbReference type="SAM" id="MobiDB-lite"/>
    </source>
</evidence>
<dbReference type="GO" id="GO:0004674">
    <property type="term" value="F:protein serine/threonine kinase activity"/>
    <property type="evidence" value="ECO:0007669"/>
    <property type="project" value="UniProtKB-KW"/>
</dbReference>
<feature type="domain" description="Protein kinase" evidence="11">
    <location>
        <begin position="478"/>
        <end position="742"/>
    </location>
</feature>
<feature type="region of interest" description="Disordered" evidence="10">
    <location>
        <begin position="312"/>
        <end position="334"/>
    </location>
</feature>
<sequence>MAPGFVRTSSNIEGENPGVTAIAVDMGKNSHFAVKWATDNLLKKGDSSSCILVHVHHKPAPNQNPNGPSKKELQQLFLPFRGFCARKGIKAQEVLLFDTDIAKALLEFIAKNSVATLVIGATNKSAFSRFCLLDKINTSLMNTDPLSLSLRKFWSVSLSTTLLQAAPDSCSVYVISKGKLQSLRLANQPPPHNHQLPPPSPDQQSEVMSVSEYSYSQGSFRSELSSDRMSVESSESAGVTRMSANRGGGGGYGRTPAVPSGHHHQGRMISRLPAAESAGMSNFSDASSASSLSSAVMTRNFQYVDAASYESNNNSTEFSGLSASSTSSNNSSENMQLIESEIRRMKLELQKNLDAYHSICKDAATANQMMTKPQNFHSRESESDEDSTMSLNLEISTPEIELQRNKAARISQLLSEMEGQKKQNAEIMRANYKQALRDKNHHNSRSTESLAYYGGSQNPIVQFREYNIQDIEMSTNHFAPSKKIGEGGYGPVYKGIIDDVPVAIKVVRPDLSQGQKQFQKEVEVLSTVRHPHMVNLLGACPQYGCLVYEYMDNGSLEDRLMRKDNTPTIPWSTRFKIASEIATGLLYLHEHRPEPIVHRDLKPANILLDSNYVSKIGDVGLARLVPGAAPNSNVTRYHMTAAAGTFCYIDPEYQQTGLLSVKSDLFSLGVVLLQLITGKPPMGLSYHVEEAVENERFATVLDPTVKDWPVEEALSLAKLALQCCELRKKDRPSLGNVVLPELNRLRDFAVGFSLGCPEDMDVAPPHYNEELFRR</sequence>
<keyword evidence="2" id="KW-0723">Serine/threonine-protein kinase</keyword>
<keyword evidence="4" id="KW-0547">Nucleotide-binding</keyword>
<dbReference type="Gene3D" id="3.30.200.20">
    <property type="entry name" value="Phosphorylase Kinase, domain 1"/>
    <property type="match status" value="1"/>
</dbReference>
<organism evidence="12 13">
    <name type="scientific">Linum tenue</name>
    <dbReference type="NCBI Taxonomy" id="586396"/>
    <lineage>
        <taxon>Eukaryota</taxon>
        <taxon>Viridiplantae</taxon>
        <taxon>Streptophyta</taxon>
        <taxon>Embryophyta</taxon>
        <taxon>Tracheophyta</taxon>
        <taxon>Spermatophyta</taxon>
        <taxon>Magnoliopsida</taxon>
        <taxon>eudicotyledons</taxon>
        <taxon>Gunneridae</taxon>
        <taxon>Pentapetalae</taxon>
        <taxon>rosids</taxon>
        <taxon>fabids</taxon>
        <taxon>Malpighiales</taxon>
        <taxon>Linaceae</taxon>
        <taxon>Linum</taxon>
    </lineage>
</organism>
<dbReference type="InterPro" id="IPR006016">
    <property type="entry name" value="UspA"/>
</dbReference>
<dbReference type="GO" id="GO:0061630">
    <property type="term" value="F:ubiquitin protein ligase activity"/>
    <property type="evidence" value="ECO:0007669"/>
    <property type="project" value="UniProtKB-EC"/>
</dbReference>
<reference evidence="12" key="1">
    <citation type="submission" date="2022-08" db="EMBL/GenBank/DDBJ databases">
        <authorList>
            <person name="Gutierrez-Valencia J."/>
        </authorList>
    </citation>
    <scope>NUCLEOTIDE SEQUENCE</scope>
</reference>
<protein>
    <recommendedName>
        <fullName evidence="11">Protein kinase domain-containing protein</fullName>
    </recommendedName>
</protein>
<dbReference type="Gene3D" id="3.40.50.620">
    <property type="entry name" value="HUPs"/>
    <property type="match status" value="1"/>
</dbReference>
<evidence type="ECO:0000256" key="3">
    <source>
        <dbReference type="ARBA" id="ARBA00022679"/>
    </source>
</evidence>
<accession>A0AAV0KC78</accession>
<feature type="compositionally biased region" description="Low complexity" evidence="10">
    <location>
        <begin position="203"/>
        <end position="216"/>
    </location>
</feature>
<feature type="compositionally biased region" description="Pro residues" evidence="10">
    <location>
        <begin position="188"/>
        <end position="201"/>
    </location>
</feature>
<dbReference type="InterPro" id="IPR051348">
    <property type="entry name" value="U-box_ubiquitin_ligases"/>
</dbReference>
<dbReference type="Proteomes" id="UP001154282">
    <property type="component" value="Unassembled WGS sequence"/>
</dbReference>
<keyword evidence="3" id="KW-0808">Transferase</keyword>
<dbReference type="PROSITE" id="PS00108">
    <property type="entry name" value="PROTEIN_KINASE_ST"/>
    <property type="match status" value="1"/>
</dbReference>
<dbReference type="Gene3D" id="1.10.510.10">
    <property type="entry name" value="Transferase(Phosphotransferase) domain 1"/>
    <property type="match status" value="1"/>
</dbReference>
<dbReference type="InterPro" id="IPR011009">
    <property type="entry name" value="Kinase-like_dom_sf"/>
</dbReference>
<dbReference type="InterPro" id="IPR008271">
    <property type="entry name" value="Ser/Thr_kinase_AS"/>
</dbReference>
<evidence type="ECO:0000313" key="13">
    <source>
        <dbReference type="Proteomes" id="UP001154282"/>
    </source>
</evidence>
<evidence type="ECO:0000256" key="9">
    <source>
        <dbReference type="ARBA" id="ARBA00048679"/>
    </source>
</evidence>
<dbReference type="PANTHER" id="PTHR45647:SF51">
    <property type="entry name" value="PROTEIN KINASE SUPERFAMILY PROTEIN"/>
    <property type="match status" value="1"/>
</dbReference>
<dbReference type="InterPro" id="IPR000719">
    <property type="entry name" value="Prot_kinase_dom"/>
</dbReference>
<dbReference type="CDD" id="cd14066">
    <property type="entry name" value="STKc_IRAK"/>
    <property type="match status" value="1"/>
</dbReference>
<gene>
    <name evidence="12" type="ORF">LITE_LOCUS18193</name>
</gene>
<comment type="catalytic activity">
    <reaction evidence="9">
        <text>L-seryl-[protein] + ATP = O-phospho-L-seryl-[protein] + ADP + H(+)</text>
        <dbReference type="Rhea" id="RHEA:17989"/>
        <dbReference type="Rhea" id="RHEA-COMP:9863"/>
        <dbReference type="Rhea" id="RHEA-COMP:11604"/>
        <dbReference type="ChEBI" id="CHEBI:15378"/>
        <dbReference type="ChEBI" id="CHEBI:29999"/>
        <dbReference type="ChEBI" id="CHEBI:30616"/>
        <dbReference type="ChEBI" id="CHEBI:83421"/>
        <dbReference type="ChEBI" id="CHEBI:456216"/>
        <dbReference type="EC" id="2.7.11.1"/>
    </reaction>
</comment>
<dbReference type="CDD" id="cd01989">
    <property type="entry name" value="USP_STK_Ubox_N"/>
    <property type="match status" value="1"/>
</dbReference>